<dbReference type="Pfam" id="PF13472">
    <property type="entry name" value="Lipase_GDSL_2"/>
    <property type="match status" value="1"/>
</dbReference>
<comment type="caution">
    <text evidence="3">The sequence shown here is derived from an EMBL/GenBank/DDBJ whole genome shotgun (WGS) entry which is preliminary data.</text>
</comment>
<dbReference type="SUPFAM" id="SSF52266">
    <property type="entry name" value="SGNH hydrolase"/>
    <property type="match status" value="1"/>
</dbReference>
<evidence type="ECO:0000256" key="1">
    <source>
        <dbReference type="SAM" id="Phobius"/>
    </source>
</evidence>
<name>A0ABX2IMX8_9RHOB</name>
<evidence type="ECO:0000259" key="2">
    <source>
        <dbReference type="Pfam" id="PF13472"/>
    </source>
</evidence>
<reference evidence="3 4" key="1">
    <citation type="submission" date="2020-06" db="EMBL/GenBank/DDBJ databases">
        <title>Sulfitobacter algicola sp. nov., isolated from green algae.</title>
        <authorList>
            <person name="Wang C."/>
        </authorList>
    </citation>
    <scope>NUCLEOTIDE SEQUENCE [LARGE SCALE GENOMIC DNA]</scope>
    <source>
        <strain evidence="3 4">1151</strain>
    </source>
</reference>
<keyword evidence="1" id="KW-0812">Transmembrane</keyword>
<dbReference type="EMBL" id="JABUFE010000002">
    <property type="protein sequence ID" value="NSX54241.1"/>
    <property type="molecule type" value="Genomic_DNA"/>
</dbReference>
<dbReference type="InterPro" id="IPR013830">
    <property type="entry name" value="SGNH_hydro"/>
</dbReference>
<keyword evidence="1" id="KW-0472">Membrane</keyword>
<dbReference type="Gene3D" id="3.40.50.1110">
    <property type="entry name" value="SGNH hydrolase"/>
    <property type="match status" value="1"/>
</dbReference>
<organism evidence="3 4">
    <name type="scientific">Parasulfitobacter algicola</name>
    <dbReference type="NCBI Taxonomy" id="2614809"/>
    <lineage>
        <taxon>Bacteria</taxon>
        <taxon>Pseudomonadati</taxon>
        <taxon>Pseudomonadota</taxon>
        <taxon>Alphaproteobacteria</taxon>
        <taxon>Rhodobacterales</taxon>
        <taxon>Roseobacteraceae</taxon>
        <taxon>Parasulfitobacter</taxon>
    </lineage>
</organism>
<feature type="domain" description="SGNH hydrolase-type esterase" evidence="2">
    <location>
        <begin position="58"/>
        <end position="229"/>
    </location>
</feature>
<dbReference type="Proteomes" id="UP000777935">
    <property type="component" value="Unassembled WGS sequence"/>
</dbReference>
<accession>A0ABX2IMX8</accession>
<keyword evidence="3" id="KW-0378">Hydrolase</keyword>
<keyword evidence="4" id="KW-1185">Reference proteome</keyword>
<dbReference type="GO" id="GO:0016787">
    <property type="term" value="F:hydrolase activity"/>
    <property type="evidence" value="ECO:0007669"/>
    <property type="project" value="UniProtKB-KW"/>
</dbReference>
<evidence type="ECO:0000313" key="3">
    <source>
        <dbReference type="EMBL" id="NSX54241.1"/>
    </source>
</evidence>
<gene>
    <name evidence="3" type="ORF">HRQ87_05460</name>
</gene>
<sequence>MYHQPVMQFAIYLISHIVLLPVLAFQAVQVRKKALVLPEPAGERRGTIGRGLQLKMLILGDSSAAGVGVEHQDQALAGLVTRHLAAGYTVEWQLVAKTGATTASTLRHLQAQPAMVFDVIVVSLGVNDVTSGVSLKKWLQNYTALMDFLAFEYEAKRIYVSGLPPLGSFPLLPHPLRWVLGRQAVKFDHHLQTIIESRTDCSYISLSFPMDPDLMASDGFHPGPRAYQVWAQLVVQQIKSESTLSPAGSARSMLQRPRR</sequence>
<protein>
    <submittedName>
        <fullName evidence="3">SGNH/GDSL hydrolase family protein</fullName>
    </submittedName>
</protein>
<proteinExistence type="predicted"/>
<feature type="transmembrane region" description="Helical" evidence="1">
    <location>
        <begin position="6"/>
        <end position="25"/>
    </location>
</feature>
<dbReference type="InterPro" id="IPR036514">
    <property type="entry name" value="SGNH_hydro_sf"/>
</dbReference>
<keyword evidence="1" id="KW-1133">Transmembrane helix</keyword>
<dbReference type="RefSeq" id="WP_174136050.1">
    <property type="nucleotide sequence ID" value="NZ_JABUFE010000002.1"/>
</dbReference>
<evidence type="ECO:0000313" key="4">
    <source>
        <dbReference type="Proteomes" id="UP000777935"/>
    </source>
</evidence>
<dbReference type="CDD" id="cd01836">
    <property type="entry name" value="FeeA_FeeB_like"/>
    <property type="match status" value="1"/>
</dbReference>